<gene>
    <name evidence="1" type="ORF">H6H03_21060</name>
</gene>
<accession>A0ABR8KBX5</accession>
<dbReference type="EMBL" id="JACJTU010000020">
    <property type="protein sequence ID" value="MBD2736346.1"/>
    <property type="molecule type" value="Genomic_DNA"/>
</dbReference>
<sequence>MTKDSQQENSHTSNGIAIYVDKNKNWVLSTYDANYLSGVFVKEFKLFNLKLTTNND</sequence>
<dbReference type="Proteomes" id="UP000637383">
    <property type="component" value="Unassembled WGS sequence"/>
</dbReference>
<comment type="caution">
    <text evidence="1">The sequence shown here is derived from an EMBL/GenBank/DDBJ whole genome shotgun (WGS) entry which is preliminary data.</text>
</comment>
<evidence type="ECO:0000313" key="2">
    <source>
        <dbReference type="Proteomes" id="UP000637383"/>
    </source>
</evidence>
<organism evidence="1 2">
    <name type="scientific">Nostoc paludosum FACHB-159</name>
    <dbReference type="NCBI Taxonomy" id="2692908"/>
    <lineage>
        <taxon>Bacteria</taxon>
        <taxon>Bacillati</taxon>
        <taxon>Cyanobacteriota</taxon>
        <taxon>Cyanophyceae</taxon>
        <taxon>Nostocales</taxon>
        <taxon>Nostocaceae</taxon>
        <taxon>Nostoc</taxon>
    </lineage>
</organism>
<evidence type="ECO:0000313" key="1">
    <source>
        <dbReference type="EMBL" id="MBD2736346.1"/>
    </source>
</evidence>
<protein>
    <submittedName>
        <fullName evidence="1">Uncharacterized protein</fullName>
    </submittedName>
</protein>
<name>A0ABR8KBX5_9NOSO</name>
<keyword evidence="2" id="KW-1185">Reference proteome</keyword>
<reference evidence="1 2" key="1">
    <citation type="journal article" date="2020" name="ISME J.">
        <title>Comparative genomics reveals insights into cyanobacterial evolution and habitat adaptation.</title>
        <authorList>
            <person name="Chen M.Y."/>
            <person name="Teng W.K."/>
            <person name="Zhao L."/>
            <person name="Hu C.X."/>
            <person name="Zhou Y.K."/>
            <person name="Han B.P."/>
            <person name="Song L.R."/>
            <person name="Shu W.S."/>
        </authorList>
    </citation>
    <scope>NUCLEOTIDE SEQUENCE [LARGE SCALE GENOMIC DNA]</scope>
    <source>
        <strain evidence="1 2">FACHB-159</strain>
    </source>
</reference>
<proteinExistence type="predicted"/>